<name>A0A2G3AI94_CAPAN</name>
<dbReference type="PANTHER" id="PTHR47910:SF2">
    <property type="entry name" value="RIBULOSE BISPHOSPHATE CARBOXYLASE LARGE CHAIN, CATALYTIC DOMAIN-CONTAINING PROTEIN"/>
    <property type="match status" value="1"/>
</dbReference>
<keyword evidence="3" id="KW-1185">Reference proteome</keyword>
<dbReference type="STRING" id="4072.A0A2G3AI94"/>
<feature type="compositionally biased region" description="Basic and acidic residues" evidence="1">
    <location>
        <begin position="1"/>
        <end position="10"/>
    </location>
</feature>
<sequence>MMKLQDRSPPEEQGDEMGQQIRTSMYGDDIAYFADKLVLLNTYLISAARVRDLSNHMVVQYIHITGYKIVVERINPNDEIEKPLPPLTKLNLMALANVAQ</sequence>
<reference evidence="2 3" key="1">
    <citation type="journal article" date="2014" name="Nat. Genet.">
        <title>Genome sequence of the hot pepper provides insights into the evolution of pungency in Capsicum species.</title>
        <authorList>
            <person name="Kim S."/>
            <person name="Park M."/>
            <person name="Yeom S.I."/>
            <person name="Kim Y.M."/>
            <person name="Lee J.M."/>
            <person name="Lee H.A."/>
            <person name="Seo E."/>
            <person name="Choi J."/>
            <person name="Cheong K."/>
            <person name="Kim K.T."/>
            <person name="Jung K."/>
            <person name="Lee G.W."/>
            <person name="Oh S.K."/>
            <person name="Bae C."/>
            <person name="Kim S.B."/>
            <person name="Lee H.Y."/>
            <person name="Kim S.Y."/>
            <person name="Kim M.S."/>
            <person name="Kang B.C."/>
            <person name="Jo Y.D."/>
            <person name="Yang H.B."/>
            <person name="Jeong H.J."/>
            <person name="Kang W.H."/>
            <person name="Kwon J.K."/>
            <person name="Shin C."/>
            <person name="Lim J.Y."/>
            <person name="Park J.H."/>
            <person name="Huh J.H."/>
            <person name="Kim J.S."/>
            <person name="Kim B.D."/>
            <person name="Cohen O."/>
            <person name="Paran I."/>
            <person name="Suh M.C."/>
            <person name="Lee S.B."/>
            <person name="Kim Y.K."/>
            <person name="Shin Y."/>
            <person name="Noh S.J."/>
            <person name="Park J."/>
            <person name="Seo Y.S."/>
            <person name="Kwon S.Y."/>
            <person name="Kim H.A."/>
            <person name="Park J.M."/>
            <person name="Kim H.J."/>
            <person name="Choi S.B."/>
            <person name="Bosland P.W."/>
            <person name="Reeves G."/>
            <person name="Jo S.H."/>
            <person name="Lee B.W."/>
            <person name="Cho H.T."/>
            <person name="Choi H.S."/>
            <person name="Lee M.S."/>
            <person name="Yu Y."/>
            <person name="Do Choi Y."/>
            <person name="Park B.S."/>
            <person name="van Deynze A."/>
            <person name="Ashrafi H."/>
            <person name="Hill T."/>
            <person name="Kim W.T."/>
            <person name="Pai H.S."/>
            <person name="Ahn H.K."/>
            <person name="Yeam I."/>
            <person name="Giovannoni J.J."/>
            <person name="Rose J.K."/>
            <person name="Sorensen I."/>
            <person name="Lee S.J."/>
            <person name="Kim R.W."/>
            <person name="Choi I.Y."/>
            <person name="Choi B.S."/>
            <person name="Lim J.S."/>
            <person name="Lee Y.H."/>
            <person name="Choi D."/>
        </authorList>
    </citation>
    <scope>NUCLEOTIDE SEQUENCE [LARGE SCALE GENOMIC DNA]</scope>
    <source>
        <strain evidence="3">cv. CM334</strain>
    </source>
</reference>
<accession>A0A2G3AI94</accession>
<feature type="region of interest" description="Disordered" evidence="1">
    <location>
        <begin position="1"/>
        <end position="20"/>
    </location>
</feature>
<dbReference type="PANTHER" id="PTHR47910">
    <property type="entry name" value="RIBULOSE BISPHOSPHATE CARBOXYLASE LARGE CHAIN, CATALYTIC DOMAIN-CONTAINING PROTEIN"/>
    <property type="match status" value="1"/>
</dbReference>
<gene>
    <name evidence="2" type="ORF">T459_01848</name>
</gene>
<dbReference type="EMBL" id="AYRZ02000001">
    <property type="protein sequence ID" value="PHT93966.1"/>
    <property type="molecule type" value="Genomic_DNA"/>
</dbReference>
<dbReference type="Gramene" id="PHT93966">
    <property type="protein sequence ID" value="PHT93966"/>
    <property type="gene ID" value="T459_01848"/>
</dbReference>
<comment type="caution">
    <text evidence="2">The sequence shown here is derived from an EMBL/GenBank/DDBJ whole genome shotgun (WGS) entry which is preliminary data.</text>
</comment>
<dbReference type="AlphaFoldDB" id="A0A2G3AI94"/>
<evidence type="ECO:0000313" key="2">
    <source>
        <dbReference type="EMBL" id="PHT93966.1"/>
    </source>
</evidence>
<protein>
    <submittedName>
        <fullName evidence="2">Uncharacterized protein</fullName>
    </submittedName>
</protein>
<evidence type="ECO:0000256" key="1">
    <source>
        <dbReference type="SAM" id="MobiDB-lite"/>
    </source>
</evidence>
<dbReference type="Proteomes" id="UP000222542">
    <property type="component" value="Unassembled WGS sequence"/>
</dbReference>
<organism evidence="2 3">
    <name type="scientific">Capsicum annuum</name>
    <name type="common">Capsicum pepper</name>
    <dbReference type="NCBI Taxonomy" id="4072"/>
    <lineage>
        <taxon>Eukaryota</taxon>
        <taxon>Viridiplantae</taxon>
        <taxon>Streptophyta</taxon>
        <taxon>Embryophyta</taxon>
        <taxon>Tracheophyta</taxon>
        <taxon>Spermatophyta</taxon>
        <taxon>Magnoliopsida</taxon>
        <taxon>eudicotyledons</taxon>
        <taxon>Gunneridae</taxon>
        <taxon>Pentapetalae</taxon>
        <taxon>asterids</taxon>
        <taxon>lamiids</taxon>
        <taxon>Solanales</taxon>
        <taxon>Solanaceae</taxon>
        <taxon>Solanoideae</taxon>
        <taxon>Capsiceae</taxon>
        <taxon>Capsicum</taxon>
    </lineage>
</organism>
<proteinExistence type="predicted"/>
<evidence type="ECO:0000313" key="3">
    <source>
        <dbReference type="Proteomes" id="UP000222542"/>
    </source>
</evidence>
<reference evidence="2 3" key="2">
    <citation type="journal article" date="2017" name="Genome Biol.">
        <title>New reference genome sequences of hot pepper reveal the massive evolution of plant disease-resistance genes by retroduplication.</title>
        <authorList>
            <person name="Kim S."/>
            <person name="Park J."/>
            <person name="Yeom S.I."/>
            <person name="Kim Y.M."/>
            <person name="Seo E."/>
            <person name="Kim K.T."/>
            <person name="Kim M.S."/>
            <person name="Lee J.M."/>
            <person name="Cheong K."/>
            <person name="Shin H.S."/>
            <person name="Kim S.B."/>
            <person name="Han K."/>
            <person name="Lee J."/>
            <person name="Park M."/>
            <person name="Lee H.A."/>
            <person name="Lee H.Y."/>
            <person name="Lee Y."/>
            <person name="Oh S."/>
            <person name="Lee J.H."/>
            <person name="Choi E."/>
            <person name="Choi E."/>
            <person name="Lee S.E."/>
            <person name="Jeon J."/>
            <person name="Kim H."/>
            <person name="Choi G."/>
            <person name="Song H."/>
            <person name="Lee J."/>
            <person name="Lee S.C."/>
            <person name="Kwon J.K."/>
            <person name="Lee H.Y."/>
            <person name="Koo N."/>
            <person name="Hong Y."/>
            <person name="Kim R.W."/>
            <person name="Kang W.H."/>
            <person name="Huh J.H."/>
            <person name="Kang B.C."/>
            <person name="Yang T.J."/>
            <person name="Lee Y.H."/>
            <person name="Bennetzen J.L."/>
            <person name="Choi D."/>
        </authorList>
    </citation>
    <scope>NUCLEOTIDE SEQUENCE [LARGE SCALE GENOMIC DNA]</scope>
    <source>
        <strain evidence="3">cv. CM334</strain>
    </source>
</reference>